<dbReference type="InterPro" id="IPR002178">
    <property type="entry name" value="PTS_EIIA_type-2_dom"/>
</dbReference>
<dbReference type="InterPro" id="IPR036095">
    <property type="entry name" value="PTS_EIIB-like_sf"/>
</dbReference>
<gene>
    <name evidence="14" type="ORF">ABC228_15365</name>
</gene>
<name>A0ABU9XJU5_9BACI</name>
<evidence type="ECO:0000256" key="10">
    <source>
        <dbReference type="ARBA" id="ARBA00042072"/>
    </source>
</evidence>
<dbReference type="InterPro" id="IPR013011">
    <property type="entry name" value="PTS_EIIB_2"/>
</dbReference>
<evidence type="ECO:0000256" key="3">
    <source>
        <dbReference type="ARBA" id="ARBA00022490"/>
    </source>
</evidence>
<keyword evidence="7" id="KW-0418">Kinase</keyword>
<dbReference type="PANTHER" id="PTHR36203:SF1">
    <property type="entry name" value="ASCORBATE-SPECIFIC PTS SYSTEM EIIA COMPONENT"/>
    <property type="match status" value="1"/>
</dbReference>
<feature type="domain" description="PTS EIIB type-2" evidence="12">
    <location>
        <begin position="397"/>
        <end position="485"/>
    </location>
</feature>
<dbReference type="CDD" id="cd00211">
    <property type="entry name" value="PTS_IIA_fru"/>
    <property type="match status" value="1"/>
</dbReference>
<comment type="function">
    <text evidence="8">The phosphoenolpyruvate-dependent sugar phosphotransferase system (sugar PTS), a major carbohydrate active transport system, catalyzes the phosphorylation of incoming sugar substrates concomitantly with their translocation across the cell membrane. The enzyme II UlaABC PTS system is involved in ascorbate transport.</text>
</comment>
<dbReference type="CDD" id="cd05568">
    <property type="entry name" value="PTS_IIB_bgl_like"/>
    <property type="match status" value="1"/>
</dbReference>
<dbReference type="RefSeq" id="WP_345826050.1">
    <property type="nucleotide sequence ID" value="NZ_JBDIML010000006.1"/>
</dbReference>
<dbReference type="InterPro" id="IPR016152">
    <property type="entry name" value="PTrfase/Anion_transptr"/>
</dbReference>
<dbReference type="Gene3D" id="3.40.930.10">
    <property type="entry name" value="Mannitol-specific EII, Chain A"/>
    <property type="match status" value="1"/>
</dbReference>
<dbReference type="Pfam" id="PF00874">
    <property type="entry name" value="PRD"/>
    <property type="match status" value="1"/>
</dbReference>
<evidence type="ECO:0000259" key="13">
    <source>
        <dbReference type="PROSITE" id="PS51372"/>
    </source>
</evidence>
<dbReference type="Gene3D" id="3.40.50.2300">
    <property type="match status" value="1"/>
</dbReference>
<evidence type="ECO:0000256" key="1">
    <source>
        <dbReference type="ARBA" id="ARBA00004496"/>
    </source>
</evidence>
<evidence type="ECO:0000256" key="8">
    <source>
        <dbReference type="ARBA" id="ARBA00037387"/>
    </source>
</evidence>
<evidence type="ECO:0000259" key="12">
    <source>
        <dbReference type="PROSITE" id="PS51099"/>
    </source>
</evidence>
<dbReference type="Proteomes" id="UP001444625">
    <property type="component" value="Unassembled WGS sequence"/>
</dbReference>
<evidence type="ECO:0000259" key="11">
    <source>
        <dbReference type="PROSITE" id="PS51094"/>
    </source>
</evidence>
<keyword evidence="4" id="KW-0597">Phosphoprotein</keyword>
<evidence type="ECO:0000313" key="15">
    <source>
        <dbReference type="Proteomes" id="UP001444625"/>
    </source>
</evidence>
<proteinExistence type="predicted"/>
<dbReference type="EMBL" id="JBDIML010000006">
    <property type="protein sequence ID" value="MEN2768560.1"/>
    <property type="molecule type" value="Genomic_DNA"/>
</dbReference>
<dbReference type="PROSITE" id="PS00372">
    <property type="entry name" value="PTS_EIIA_TYPE_2_HIS"/>
    <property type="match status" value="1"/>
</dbReference>
<keyword evidence="15" id="KW-1185">Reference proteome</keyword>
<comment type="caution">
    <text evidence="14">The sequence shown here is derived from an EMBL/GenBank/DDBJ whole genome shotgun (WGS) entry which is preliminary data.</text>
</comment>
<feature type="domain" description="PRD" evidence="13">
    <location>
        <begin position="285"/>
        <end position="392"/>
    </location>
</feature>
<dbReference type="PANTHER" id="PTHR36203">
    <property type="entry name" value="ASCORBATE-SPECIFIC PTS SYSTEM EIIA COMPONENT"/>
    <property type="match status" value="1"/>
</dbReference>
<keyword evidence="5" id="KW-0808">Transferase</keyword>
<dbReference type="PROSITE" id="PS51099">
    <property type="entry name" value="PTS_EIIB_TYPE_2"/>
    <property type="match status" value="1"/>
</dbReference>
<dbReference type="PROSITE" id="PS51094">
    <property type="entry name" value="PTS_EIIA_TYPE_2"/>
    <property type="match status" value="1"/>
</dbReference>
<reference evidence="14 15" key="1">
    <citation type="submission" date="2024-05" db="EMBL/GenBank/DDBJ databases">
        <authorList>
            <person name="Haq I."/>
            <person name="Ullah Z."/>
            <person name="Ahmad R."/>
            <person name="Li M."/>
            <person name="Tong Y."/>
        </authorList>
    </citation>
    <scope>NUCLEOTIDE SEQUENCE [LARGE SCALE GENOMIC DNA]</scope>
    <source>
        <strain evidence="14 15">16A2E</strain>
    </source>
</reference>
<keyword evidence="6" id="KW-0598">Phosphotransferase system</keyword>
<comment type="subcellular location">
    <subcellularLocation>
        <location evidence="1">Cytoplasm</location>
    </subcellularLocation>
</comment>
<dbReference type="SUPFAM" id="SSF63520">
    <property type="entry name" value="PTS-regulatory domain, PRD"/>
    <property type="match status" value="1"/>
</dbReference>
<organism evidence="14 15">
    <name type="scientific">Ornithinibacillus xuwenensis</name>
    <dbReference type="NCBI Taxonomy" id="3144668"/>
    <lineage>
        <taxon>Bacteria</taxon>
        <taxon>Bacillati</taxon>
        <taxon>Bacillota</taxon>
        <taxon>Bacilli</taxon>
        <taxon>Bacillales</taxon>
        <taxon>Bacillaceae</taxon>
        <taxon>Ornithinibacillus</taxon>
    </lineage>
</organism>
<accession>A0ABU9XJU5</accession>
<keyword evidence="3" id="KW-0963">Cytoplasm</keyword>
<evidence type="ECO:0000256" key="6">
    <source>
        <dbReference type="ARBA" id="ARBA00022683"/>
    </source>
</evidence>
<evidence type="ECO:0000256" key="5">
    <source>
        <dbReference type="ARBA" id="ARBA00022679"/>
    </source>
</evidence>
<dbReference type="Pfam" id="PF00359">
    <property type="entry name" value="PTS_EIIA_2"/>
    <property type="match status" value="1"/>
</dbReference>
<dbReference type="SUPFAM" id="SSF52794">
    <property type="entry name" value="PTS system IIB component-like"/>
    <property type="match status" value="1"/>
</dbReference>
<keyword evidence="2" id="KW-0813">Transport</keyword>
<dbReference type="PROSITE" id="PS51372">
    <property type="entry name" value="PRD_2"/>
    <property type="match status" value="1"/>
</dbReference>
<evidence type="ECO:0000256" key="4">
    <source>
        <dbReference type="ARBA" id="ARBA00022553"/>
    </source>
</evidence>
<protein>
    <recommendedName>
        <fullName evidence="9">Ascorbate-specific PTS system EIIA component</fullName>
    </recommendedName>
    <alternativeName>
        <fullName evidence="10">Ascorbate-specific phosphotransferase enzyme IIA component</fullName>
    </alternativeName>
</protein>
<dbReference type="InterPro" id="IPR036634">
    <property type="entry name" value="PRD_sf"/>
</dbReference>
<dbReference type="InterPro" id="IPR011608">
    <property type="entry name" value="PRD"/>
</dbReference>
<dbReference type="Gene3D" id="1.10.1790.10">
    <property type="entry name" value="PRD domain"/>
    <property type="match status" value="1"/>
</dbReference>
<evidence type="ECO:0000256" key="9">
    <source>
        <dbReference type="ARBA" id="ARBA00041175"/>
    </source>
</evidence>
<sequence>MFDQRSYLLFKEITSNHQISKSEVMRKLELTERQFHYDLDKINAALTSLNLPEVALNHHVFHIPEEVSGMMKSGILSELNSNIFIISEQDRIFAIYLYTFIRKEPVSNYHYQLLLGVSKNTALADVKRVKELCLEWNMEWIYTRVDGYHVNGSEMDKRRLASYCIDTLLTQPLGKEVLLLILKSWGYENRLVETKEIIDEFLEESSIELVKSRKNEMITRLTYICSRTNIGEIFFKDYEKNIIERQSIYKTGSLLAKQLFPQRHQMESYFVTLQLLITLQEVGKDENPTLSELAERIINEFEKITLLPIESKQFLQKSLYNHLVPAFFRISFNIPLINPLKERIQEEYPDLFKFVRQALAPLSMWTGQIISEEEIGYFTLHFGGHLKIDKGQSQEKLRAVIICSNGISSSMMLKAQLSEMFSDVKFLSVHSLNKLSDLPTSEYDMIFSTVEATSVKPIYVVKPILSQVEKNYLIQQVASDFPRLNVKNLSVDRLMEVISKYADIKEEEKLFSELVNVLYFKNTDKGRFSPMLSELLTEDMIHFTDAEWNWKDAIANASAPLLETGKIEQSYIDAMIHNVEEVGTYIHIGKGIAIPHARPESGVNRIGMSFLRTKRPVRLLDKEEHAIDIFICIAAIDNEAHLKALSHLTRILADDKKLQLLKEAQSAAEVINLIKEGEEN</sequence>
<evidence type="ECO:0000256" key="7">
    <source>
        <dbReference type="ARBA" id="ARBA00022777"/>
    </source>
</evidence>
<dbReference type="InterPro" id="IPR051351">
    <property type="entry name" value="Ascorbate-PTS_EIIA_comp"/>
</dbReference>
<feature type="domain" description="PTS EIIA type-2" evidence="11">
    <location>
        <begin position="534"/>
        <end position="677"/>
    </location>
</feature>
<dbReference type="SUPFAM" id="SSF55804">
    <property type="entry name" value="Phoshotransferase/anion transport protein"/>
    <property type="match status" value="1"/>
</dbReference>
<evidence type="ECO:0000313" key="14">
    <source>
        <dbReference type="EMBL" id="MEN2768560.1"/>
    </source>
</evidence>
<evidence type="ECO:0000256" key="2">
    <source>
        <dbReference type="ARBA" id="ARBA00022448"/>
    </source>
</evidence>